<evidence type="ECO:0000313" key="3">
    <source>
        <dbReference type="Proteomes" id="UP001432062"/>
    </source>
</evidence>
<accession>A0ABZ1YXK8</accession>
<dbReference type="SUPFAM" id="SSF54427">
    <property type="entry name" value="NTF2-like"/>
    <property type="match status" value="1"/>
</dbReference>
<evidence type="ECO:0000259" key="1">
    <source>
        <dbReference type="Pfam" id="PF12680"/>
    </source>
</evidence>
<dbReference type="Proteomes" id="UP001432062">
    <property type="component" value="Chromosome"/>
</dbReference>
<protein>
    <submittedName>
        <fullName evidence="2">Nuclear transport factor 2 family protein</fullName>
    </submittedName>
</protein>
<dbReference type="InterPro" id="IPR037401">
    <property type="entry name" value="SnoaL-like"/>
</dbReference>
<proteinExistence type="predicted"/>
<gene>
    <name evidence="2" type="ORF">OG563_46905</name>
</gene>
<dbReference type="EMBL" id="CP109441">
    <property type="protein sequence ID" value="WUV46489.1"/>
    <property type="molecule type" value="Genomic_DNA"/>
</dbReference>
<dbReference type="InterPro" id="IPR032710">
    <property type="entry name" value="NTF2-like_dom_sf"/>
</dbReference>
<name>A0ABZ1YXK8_9NOCA</name>
<organism evidence="2 3">
    <name type="scientific">Nocardia vinacea</name>
    <dbReference type="NCBI Taxonomy" id="96468"/>
    <lineage>
        <taxon>Bacteria</taxon>
        <taxon>Bacillati</taxon>
        <taxon>Actinomycetota</taxon>
        <taxon>Actinomycetes</taxon>
        <taxon>Mycobacteriales</taxon>
        <taxon>Nocardiaceae</taxon>
        <taxon>Nocardia</taxon>
    </lineage>
</organism>
<reference evidence="2" key="1">
    <citation type="submission" date="2022-10" db="EMBL/GenBank/DDBJ databases">
        <title>The complete genomes of actinobacterial strains from the NBC collection.</title>
        <authorList>
            <person name="Joergensen T.S."/>
            <person name="Alvarez Arevalo M."/>
            <person name="Sterndorff E.B."/>
            <person name="Faurdal D."/>
            <person name="Vuksanovic O."/>
            <person name="Mourched A.-S."/>
            <person name="Charusanti P."/>
            <person name="Shaw S."/>
            <person name="Blin K."/>
            <person name="Weber T."/>
        </authorList>
    </citation>
    <scope>NUCLEOTIDE SEQUENCE</scope>
    <source>
        <strain evidence="2">NBC_01482</strain>
    </source>
</reference>
<dbReference type="RefSeq" id="WP_329410251.1">
    <property type="nucleotide sequence ID" value="NZ_CP109441.1"/>
</dbReference>
<feature type="domain" description="SnoaL-like" evidence="1">
    <location>
        <begin position="15"/>
        <end position="127"/>
    </location>
</feature>
<dbReference type="Gene3D" id="3.10.450.50">
    <property type="match status" value="1"/>
</dbReference>
<keyword evidence="3" id="KW-1185">Reference proteome</keyword>
<dbReference type="Pfam" id="PF12680">
    <property type="entry name" value="SnoaL_2"/>
    <property type="match status" value="1"/>
</dbReference>
<sequence>MTTPHPTDARFAEIYSHAWTADPEALLQFFAIDGTYTDVAMGSTYEGHKGIGKFHRYMLEFAPDSAIVFGDTYAADGRLYSEWIWSGTFAGALRLRSGKLVDATGTHFSVPGVAACTYNPDGRLTTHRDFWDLYTVLNQASIPIG</sequence>
<evidence type="ECO:0000313" key="2">
    <source>
        <dbReference type="EMBL" id="WUV46489.1"/>
    </source>
</evidence>